<keyword evidence="3" id="KW-1185">Reference proteome</keyword>
<sequence length="191" mass="21379">MNISFLSMFFMLALLQVAISCDIGSLTTSERNELCKDLCIGGLIYDGECIEPAEIYGNSVGFPEAEAICENKLVEIKSADMYRAVYEYLFNLWDRAPASIGTVKTALFMIGNTFDANVETNPSRMVSLSDGSQVLLTEWYSKFPKYSTAVLNMGLYVSCGELGYQHRRGLEFLEEWKRDVTLGVPLCARKL</sequence>
<evidence type="ECO:0008006" key="4">
    <source>
        <dbReference type="Google" id="ProtNLM"/>
    </source>
</evidence>
<evidence type="ECO:0000256" key="1">
    <source>
        <dbReference type="SAM" id="SignalP"/>
    </source>
</evidence>
<reference evidence="2 3" key="1">
    <citation type="submission" date="2024-02" db="EMBL/GenBank/DDBJ databases">
        <authorList>
            <person name="Daric V."/>
            <person name="Darras S."/>
        </authorList>
    </citation>
    <scope>NUCLEOTIDE SEQUENCE [LARGE SCALE GENOMIC DNA]</scope>
</reference>
<evidence type="ECO:0000313" key="2">
    <source>
        <dbReference type="EMBL" id="CAK8697377.1"/>
    </source>
</evidence>
<organism evidence="2 3">
    <name type="scientific">Clavelina lepadiformis</name>
    <name type="common">Light-bulb sea squirt</name>
    <name type="synonym">Ascidia lepadiformis</name>
    <dbReference type="NCBI Taxonomy" id="159417"/>
    <lineage>
        <taxon>Eukaryota</taxon>
        <taxon>Metazoa</taxon>
        <taxon>Chordata</taxon>
        <taxon>Tunicata</taxon>
        <taxon>Ascidiacea</taxon>
        <taxon>Aplousobranchia</taxon>
        <taxon>Clavelinidae</taxon>
        <taxon>Clavelina</taxon>
    </lineage>
</organism>
<accession>A0ABP0H0S2</accession>
<protein>
    <recommendedName>
        <fullName evidence="4">Lysozyme</fullName>
    </recommendedName>
</protein>
<feature type="signal peptide" evidence="1">
    <location>
        <begin position="1"/>
        <end position="20"/>
    </location>
</feature>
<dbReference type="EMBL" id="CAWYQH010000163">
    <property type="protein sequence ID" value="CAK8697377.1"/>
    <property type="molecule type" value="Genomic_DNA"/>
</dbReference>
<gene>
    <name evidence="2" type="ORF">CVLEPA_LOCUS30619</name>
</gene>
<evidence type="ECO:0000313" key="3">
    <source>
        <dbReference type="Proteomes" id="UP001642483"/>
    </source>
</evidence>
<feature type="chain" id="PRO_5045824075" description="Lysozyme" evidence="1">
    <location>
        <begin position="21"/>
        <end position="191"/>
    </location>
</feature>
<dbReference type="Proteomes" id="UP001642483">
    <property type="component" value="Unassembled WGS sequence"/>
</dbReference>
<keyword evidence="1" id="KW-0732">Signal</keyword>
<comment type="caution">
    <text evidence="2">The sequence shown here is derived from an EMBL/GenBank/DDBJ whole genome shotgun (WGS) entry which is preliminary data.</text>
</comment>
<name>A0ABP0H0S2_CLALP</name>
<proteinExistence type="predicted"/>